<name>A0A370HBG4_9HYPH</name>
<feature type="compositionally biased region" description="Polar residues" evidence="1">
    <location>
        <begin position="1"/>
        <end position="14"/>
    </location>
</feature>
<dbReference type="Gene3D" id="1.10.1040.10">
    <property type="entry name" value="N-(1-d-carboxylethyl)-l-norvaline Dehydrogenase, domain 2"/>
    <property type="match status" value="1"/>
</dbReference>
<gene>
    <name evidence="4" type="ORF">DES45_11245</name>
</gene>
<dbReference type="OrthoDB" id="9812907at2"/>
<feature type="region of interest" description="Disordered" evidence="1">
    <location>
        <begin position="1"/>
        <end position="23"/>
    </location>
</feature>
<dbReference type="AlphaFoldDB" id="A0A370HBG4"/>
<accession>A0A370HBG4</accession>
<dbReference type="PANTHER" id="PTHR22981">
    <property type="entry name" value="3-HYDROXYISOBUTYRATE DEHYDROGENASE-RELATED"/>
    <property type="match status" value="1"/>
</dbReference>
<feature type="compositionally biased region" description="Basic and acidic residues" evidence="1">
    <location>
        <begin position="341"/>
        <end position="353"/>
    </location>
</feature>
<dbReference type="EMBL" id="QQBB01000012">
    <property type="protein sequence ID" value="RDI53841.1"/>
    <property type="molecule type" value="Genomic_DNA"/>
</dbReference>
<evidence type="ECO:0000259" key="3">
    <source>
        <dbReference type="Pfam" id="PF14833"/>
    </source>
</evidence>
<dbReference type="InterPro" id="IPR013328">
    <property type="entry name" value="6PGD_dom2"/>
</dbReference>
<feature type="region of interest" description="Disordered" evidence="1">
    <location>
        <begin position="329"/>
        <end position="353"/>
    </location>
</feature>
<feature type="domain" description="3-hydroxyisobutyrate dehydrogenase-like NAD-binding" evidence="3">
    <location>
        <begin position="203"/>
        <end position="305"/>
    </location>
</feature>
<comment type="caution">
    <text evidence="4">The sequence shown here is derived from an EMBL/GenBank/DDBJ whole genome shotgun (WGS) entry which is preliminary data.</text>
</comment>
<dbReference type="InterPro" id="IPR029154">
    <property type="entry name" value="HIBADH-like_NADP-bd"/>
</dbReference>
<dbReference type="Pfam" id="PF03446">
    <property type="entry name" value="NAD_binding_2"/>
    <property type="match status" value="1"/>
</dbReference>
<feature type="domain" description="6-phosphogluconate dehydrogenase NADP-binding" evidence="2">
    <location>
        <begin position="40"/>
        <end position="197"/>
    </location>
</feature>
<protein>
    <submittedName>
        <fullName evidence="4">3-hydroxyisobutyrate dehydrogenase-like beta-hydroxyacid dehydrogenase</fullName>
    </submittedName>
</protein>
<evidence type="ECO:0000259" key="2">
    <source>
        <dbReference type="Pfam" id="PF03446"/>
    </source>
</evidence>
<dbReference type="InterPro" id="IPR036291">
    <property type="entry name" value="NAD(P)-bd_dom_sf"/>
</dbReference>
<dbReference type="InterPro" id="IPR006115">
    <property type="entry name" value="6PGDH_NADP-bd"/>
</dbReference>
<keyword evidence="5" id="KW-1185">Reference proteome</keyword>
<sequence>MASPTETGIGTPQPNGEAPVGVDPMLSTLTGESSVRGPGRIAFIGAGSIGRPMAERLIDCGRDLIVCDPSPTVRAHFADLGCPTTDMPGNCVDAGIVIFMVANDAQLKSAATGPSGLIPAIDPSSAPILLIMSTVLPETVLEVAAEAASRQAHTIDAPVSGGSLKARNGTLSIMASGEPADIDAVRPVLDQLASVTFECGILGNGQKTKILNNLVGVANLFLFAETMHVAQLLGMDLQRLADVMEQSSGRNNGTKDWTARKGLFRWNSEDLAAVRSVVDVTRKDLHHALMLAERAGAATPLLRALVQGHDETPYTDVLMRWRALASEVGGTGGRSGATISNEHKGSCDDDRVP</sequence>
<proteinExistence type="predicted"/>
<dbReference type="GO" id="GO:0051287">
    <property type="term" value="F:NAD binding"/>
    <property type="evidence" value="ECO:0007669"/>
    <property type="project" value="InterPro"/>
</dbReference>
<dbReference type="Gene3D" id="3.40.50.720">
    <property type="entry name" value="NAD(P)-binding Rossmann-like Domain"/>
    <property type="match status" value="1"/>
</dbReference>
<dbReference type="SUPFAM" id="SSF51735">
    <property type="entry name" value="NAD(P)-binding Rossmann-fold domains"/>
    <property type="match status" value="1"/>
</dbReference>
<dbReference type="Pfam" id="PF14833">
    <property type="entry name" value="NAD_binding_11"/>
    <property type="match status" value="1"/>
</dbReference>
<dbReference type="GO" id="GO:0050661">
    <property type="term" value="F:NADP binding"/>
    <property type="evidence" value="ECO:0007669"/>
    <property type="project" value="InterPro"/>
</dbReference>
<evidence type="ECO:0000313" key="4">
    <source>
        <dbReference type="EMBL" id="RDI53841.1"/>
    </source>
</evidence>
<evidence type="ECO:0000256" key="1">
    <source>
        <dbReference type="SAM" id="MobiDB-lite"/>
    </source>
</evidence>
<dbReference type="InterPro" id="IPR008927">
    <property type="entry name" value="6-PGluconate_DH-like_C_sf"/>
</dbReference>
<dbReference type="GO" id="GO:0016616">
    <property type="term" value="F:oxidoreductase activity, acting on the CH-OH group of donors, NAD or NADP as acceptor"/>
    <property type="evidence" value="ECO:0007669"/>
    <property type="project" value="TreeGrafter"/>
</dbReference>
<dbReference type="Proteomes" id="UP000254925">
    <property type="component" value="Unassembled WGS sequence"/>
</dbReference>
<organism evidence="4 5">
    <name type="scientific">Microvirga subterranea</name>
    <dbReference type="NCBI Taxonomy" id="186651"/>
    <lineage>
        <taxon>Bacteria</taxon>
        <taxon>Pseudomonadati</taxon>
        <taxon>Pseudomonadota</taxon>
        <taxon>Alphaproteobacteria</taxon>
        <taxon>Hyphomicrobiales</taxon>
        <taxon>Methylobacteriaceae</taxon>
        <taxon>Microvirga</taxon>
    </lineage>
</organism>
<dbReference type="SUPFAM" id="SSF48179">
    <property type="entry name" value="6-phosphogluconate dehydrogenase C-terminal domain-like"/>
    <property type="match status" value="1"/>
</dbReference>
<dbReference type="PANTHER" id="PTHR22981:SF80">
    <property type="entry name" value="BLR4309 PROTEIN"/>
    <property type="match status" value="1"/>
</dbReference>
<evidence type="ECO:0000313" key="5">
    <source>
        <dbReference type="Proteomes" id="UP000254925"/>
    </source>
</evidence>
<reference evidence="4 5" key="1">
    <citation type="submission" date="2018-07" db="EMBL/GenBank/DDBJ databases">
        <title>Genomic Encyclopedia of Type Strains, Phase IV (KMG-IV): sequencing the most valuable type-strain genomes for metagenomic binning, comparative biology and taxonomic classification.</title>
        <authorList>
            <person name="Goeker M."/>
        </authorList>
    </citation>
    <scope>NUCLEOTIDE SEQUENCE [LARGE SCALE GENOMIC DNA]</scope>
    <source>
        <strain evidence="4 5">DSM 14364</strain>
    </source>
</reference>